<dbReference type="PANTHER" id="PTHR12977:SF4">
    <property type="entry name" value="HISTONE-LYSINE N-METHYLTRANSFERASE KMT5B"/>
    <property type="match status" value="1"/>
</dbReference>
<keyword evidence="3" id="KW-1185">Reference proteome</keyword>
<sequence length="261" mass="29528">MEAGMLMREHYNRFVGPSRVTKQTSKKTHPASDILDCFLRPHANKRTIKFTPDYRTPRTLPINKLRQIIHQLQTAQLRNITKATTRIRQTDSHSLSLSKQLLTATLHRLPAVIAYLNNAEHIGLYLQLFLPKCGIRFCKTDRYIQRRQALPSPAAQSPRQQSRIQPNELQDLLAQCRASTEPYNKLTHLAVFAAREYAPNDIIAGCKGSFADLTKQEDLKLRSNAHLPLHPARAGSPAIPPRESTDFSHIVNSRGKGSMIV</sequence>
<dbReference type="GeneID" id="77811224"/>
<evidence type="ECO:0000256" key="1">
    <source>
        <dbReference type="SAM" id="MobiDB-lite"/>
    </source>
</evidence>
<evidence type="ECO:0008006" key="4">
    <source>
        <dbReference type="Google" id="ProtNLM"/>
    </source>
</evidence>
<evidence type="ECO:0000313" key="3">
    <source>
        <dbReference type="Proteomes" id="UP001164743"/>
    </source>
</evidence>
<feature type="region of interest" description="Disordered" evidence="1">
    <location>
        <begin position="231"/>
        <end position="250"/>
    </location>
</feature>
<protein>
    <recommendedName>
        <fullName evidence="4">F-box domain-containing protein</fullName>
    </recommendedName>
</protein>
<dbReference type="EMBL" id="CP110426">
    <property type="protein sequence ID" value="WAQ85976.1"/>
    <property type="molecule type" value="Genomic_DNA"/>
</dbReference>
<accession>A0ABY7CPC4</accession>
<gene>
    <name evidence="2" type="ORF">PtA15_6A606</name>
</gene>
<evidence type="ECO:0000313" key="2">
    <source>
        <dbReference type="EMBL" id="WAQ85976.1"/>
    </source>
</evidence>
<reference evidence="2" key="1">
    <citation type="submission" date="2022-10" db="EMBL/GenBank/DDBJ databases">
        <title>Puccinia triticina Genome sequencing and assembly.</title>
        <authorList>
            <person name="Li C."/>
        </authorList>
    </citation>
    <scope>NUCLEOTIDE SEQUENCE</scope>
    <source>
        <strain evidence="2">Pt15</strain>
    </source>
</reference>
<dbReference type="Proteomes" id="UP001164743">
    <property type="component" value="Chromosome 6A"/>
</dbReference>
<dbReference type="InterPro" id="IPR039977">
    <property type="entry name" value="Suv4-20/Set9"/>
</dbReference>
<proteinExistence type="predicted"/>
<dbReference type="RefSeq" id="XP_053021531.1">
    <property type="nucleotide sequence ID" value="XM_053170329.1"/>
</dbReference>
<organism evidence="2 3">
    <name type="scientific">Puccinia triticina</name>
    <dbReference type="NCBI Taxonomy" id="208348"/>
    <lineage>
        <taxon>Eukaryota</taxon>
        <taxon>Fungi</taxon>
        <taxon>Dikarya</taxon>
        <taxon>Basidiomycota</taxon>
        <taxon>Pucciniomycotina</taxon>
        <taxon>Pucciniomycetes</taxon>
        <taxon>Pucciniales</taxon>
        <taxon>Pucciniaceae</taxon>
        <taxon>Puccinia</taxon>
    </lineage>
</organism>
<dbReference type="PANTHER" id="PTHR12977">
    <property type="entry name" value="SUPPRESSOR OF VARIEGATION 4-20-RELATED"/>
    <property type="match status" value="1"/>
</dbReference>
<name>A0ABY7CPC4_9BASI</name>